<dbReference type="PANTHER" id="PTHR43364">
    <property type="entry name" value="NADH-SPECIFIC METHYLGLYOXAL REDUCTASE-RELATED"/>
    <property type="match status" value="1"/>
</dbReference>
<dbReference type="PANTHER" id="PTHR43364:SF1">
    <property type="entry name" value="OXIDOREDUCTASE YDHF"/>
    <property type="match status" value="1"/>
</dbReference>
<protein>
    <submittedName>
        <fullName evidence="2">Oxidoreductase YdhF</fullName>
        <ecNumber evidence="2">1.-.-.-</ecNumber>
    </submittedName>
</protein>
<dbReference type="Pfam" id="PF00248">
    <property type="entry name" value="Aldo_ket_red"/>
    <property type="match status" value="1"/>
</dbReference>
<dbReference type="GO" id="GO:0016491">
    <property type="term" value="F:oxidoreductase activity"/>
    <property type="evidence" value="ECO:0007669"/>
    <property type="project" value="UniProtKB-KW"/>
</dbReference>
<comment type="caution">
    <text evidence="2">The sequence shown here is derived from an EMBL/GenBank/DDBJ whole genome shotgun (WGS) entry which is preliminary data.</text>
</comment>
<dbReference type="InterPro" id="IPR050523">
    <property type="entry name" value="AKR_Detox_Biosynth"/>
</dbReference>
<organism evidence="2">
    <name type="scientific">bioreactor metagenome</name>
    <dbReference type="NCBI Taxonomy" id="1076179"/>
    <lineage>
        <taxon>unclassified sequences</taxon>
        <taxon>metagenomes</taxon>
        <taxon>ecological metagenomes</taxon>
    </lineage>
</organism>
<dbReference type="GO" id="GO:0005829">
    <property type="term" value="C:cytosol"/>
    <property type="evidence" value="ECO:0007669"/>
    <property type="project" value="TreeGrafter"/>
</dbReference>
<evidence type="ECO:0000313" key="2">
    <source>
        <dbReference type="EMBL" id="MPN25226.1"/>
    </source>
</evidence>
<reference evidence="2" key="1">
    <citation type="submission" date="2019-08" db="EMBL/GenBank/DDBJ databases">
        <authorList>
            <person name="Kucharzyk K."/>
            <person name="Murdoch R.W."/>
            <person name="Higgins S."/>
            <person name="Loffler F."/>
        </authorList>
    </citation>
    <scope>NUCLEOTIDE SEQUENCE</scope>
</reference>
<dbReference type="Gene3D" id="3.20.20.100">
    <property type="entry name" value="NADP-dependent oxidoreductase domain"/>
    <property type="match status" value="1"/>
</dbReference>
<sequence length="183" mass="20434">MEVEQIAEAFNILKDEGKVRAFGLSNVNAIQMELIQSELDQSILINQLQFSLAHTGLIDSGINANHPSMAGEARDGGTYEYCRLNNIIIQAWSPLQYGFFEGTFLGCDKYPELNEVIDRLAEKYDVKPEAIAIAWILRLPMGIQAIVGTTSPERIKNIAKGSDIELTKVEWYELYRAAGNLLP</sequence>
<accession>A0A645GGC5</accession>
<proteinExistence type="predicted"/>
<dbReference type="EMBL" id="VSSQ01074324">
    <property type="protein sequence ID" value="MPN25226.1"/>
    <property type="molecule type" value="Genomic_DNA"/>
</dbReference>
<dbReference type="SUPFAM" id="SSF51430">
    <property type="entry name" value="NAD(P)-linked oxidoreductase"/>
    <property type="match status" value="1"/>
</dbReference>
<evidence type="ECO:0000259" key="1">
    <source>
        <dbReference type="Pfam" id="PF00248"/>
    </source>
</evidence>
<dbReference type="InterPro" id="IPR023210">
    <property type="entry name" value="NADP_OxRdtase_dom"/>
</dbReference>
<keyword evidence="2" id="KW-0560">Oxidoreductase</keyword>
<dbReference type="AlphaFoldDB" id="A0A645GGC5"/>
<dbReference type="EC" id="1.-.-.-" evidence="2"/>
<dbReference type="InterPro" id="IPR036812">
    <property type="entry name" value="NAD(P)_OxRdtase_dom_sf"/>
</dbReference>
<feature type="domain" description="NADP-dependent oxidoreductase" evidence="1">
    <location>
        <begin position="3"/>
        <end position="173"/>
    </location>
</feature>
<gene>
    <name evidence="2" type="primary">ydhF_7</name>
    <name evidence="2" type="ORF">SDC9_172633</name>
</gene>
<name>A0A645GGC5_9ZZZZ</name>